<organism evidence="8 9">
    <name type="scientific">Flaviaesturariibacter amylovorans</name>
    <dbReference type="NCBI Taxonomy" id="1084520"/>
    <lineage>
        <taxon>Bacteria</taxon>
        <taxon>Pseudomonadati</taxon>
        <taxon>Bacteroidota</taxon>
        <taxon>Chitinophagia</taxon>
        <taxon>Chitinophagales</taxon>
        <taxon>Chitinophagaceae</taxon>
        <taxon>Flaviaestuariibacter</taxon>
    </lineage>
</organism>
<proteinExistence type="inferred from homology"/>
<dbReference type="Gene3D" id="1.10.520.20">
    <property type="entry name" value="N-terminal domain of the delta subunit of the F1F0-ATP synthase"/>
    <property type="match status" value="1"/>
</dbReference>
<dbReference type="Pfam" id="PF00213">
    <property type="entry name" value="OSCP"/>
    <property type="match status" value="1"/>
</dbReference>
<sequence>MLSPRLASRYAKSLLDLAIERGQLETVYADMQYLRDLIRSSRDLAVMLKSPVISSEKKQAVINAITAGNIGELTLAFTRLLIAKHREGELVEIVPAFMTQYRQYKGIHIVKLTTAAPVSEAVKTSILSQVRSASANIQQIELETAVNPDLIGGFVLQTGDQLVDASVAYELKEIGRQFDKNDFIYKII</sequence>
<keyword evidence="2 7" id="KW-0813">Transport</keyword>
<evidence type="ECO:0000256" key="1">
    <source>
        <dbReference type="ARBA" id="ARBA00004370"/>
    </source>
</evidence>
<dbReference type="PROSITE" id="PS00389">
    <property type="entry name" value="ATPASE_DELTA"/>
    <property type="match status" value="1"/>
</dbReference>
<evidence type="ECO:0000256" key="7">
    <source>
        <dbReference type="HAMAP-Rule" id="MF_01416"/>
    </source>
</evidence>
<comment type="function">
    <text evidence="7">This protein is part of the stalk that links CF(0) to CF(1). It either transmits conformational changes from CF(0) to CF(1) or is implicated in proton conduction.</text>
</comment>
<comment type="function">
    <text evidence="7">F(1)F(0) ATP synthase produces ATP from ADP in the presence of a proton or sodium gradient. F-type ATPases consist of two structural domains, F(1) containing the extramembraneous catalytic core and F(0) containing the membrane proton channel, linked together by a central stalk and a peripheral stalk. During catalysis, ATP synthesis in the catalytic domain of F(1) is coupled via a rotary mechanism of the central stalk subunits to proton translocation.</text>
</comment>
<evidence type="ECO:0000313" key="9">
    <source>
        <dbReference type="Proteomes" id="UP001501725"/>
    </source>
</evidence>
<dbReference type="PRINTS" id="PR00125">
    <property type="entry name" value="ATPASEDELTA"/>
</dbReference>
<dbReference type="Proteomes" id="UP001501725">
    <property type="component" value="Unassembled WGS sequence"/>
</dbReference>
<keyword evidence="4 7" id="KW-0406">Ion transport</keyword>
<dbReference type="SUPFAM" id="SSF47928">
    <property type="entry name" value="N-terminal domain of the delta subunit of the F1F0-ATP synthase"/>
    <property type="match status" value="1"/>
</dbReference>
<evidence type="ECO:0000256" key="4">
    <source>
        <dbReference type="ARBA" id="ARBA00023065"/>
    </source>
</evidence>
<dbReference type="NCBIfam" id="TIGR01145">
    <property type="entry name" value="ATP_synt_delta"/>
    <property type="match status" value="1"/>
</dbReference>
<comment type="similarity">
    <text evidence="7">Belongs to the ATPase delta chain family.</text>
</comment>
<dbReference type="HAMAP" id="MF_01416">
    <property type="entry name" value="ATP_synth_delta_bact"/>
    <property type="match status" value="1"/>
</dbReference>
<comment type="caution">
    <text evidence="8">The sequence shown here is derived from an EMBL/GenBank/DDBJ whole genome shotgun (WGS) entry which is preliminary data.</text>
</comment>
<evidence type="ECO:0000313" key="8">
    <source>
        <dbReference type="EMBL" id="GAA4317842.1"/>
    </source>
</evidence>
<dbReference type="InterPro" id="IPR000711">
    <property type="entry name" value="ATPase_OSCP/dsu"/>
</dbReference>
<name>A0ABP8G5F6_9BACT</name>
<keyword evidence="6 7" id="KW-0066">ATP synthesis</keyword>
<gene>
    <name evidence="7 8" type="primary">atpH</name>
    <name evidence="8" type="ORF">GCM10023184_01690</name>
</gene>
<dbReference type="InterPro" id="IPR026015">
    <property type="entry name" value="ATP_synth_OSCP/delta_N_sf"/>
</dbReference>
<evidence type="ECO:0000256" key="3">
    <source>
        <dbReference type="ARBA" id="ARBA00022781"/>
    </source>
</evidence>
<keyword evidence="9" id="KW-1185">Reference proteome</keyword>
<dbReference type="InterPro" id="IPR020781">
    <property type="entry name" value="ATPase_OSCP/d_CS"/>
</dbReference>
<dbReference type="EMBL" id="BAABGY010000001">
    <property type="protein sequence ID" value="GAA4317842.1"/>
    <property type="molecule type" value="Genomic_DNA"/>
</dbReference>
<keyword evidence="5 7" id="KW-0472">Membrane</keyword>
<dbReference type="RefSeq" id="WP_345252684.1">
    <property type="nucleotide sequence ID" value="NZ_BAABGY010000001.1"/>
</dbReference>
<evidence type="ECO:0000256" key="6">
    <source>
        <dbReference type="ARBA" id="ARBA00023310"/>
    </source>
</evidence>
<reference evidence="9" key="1">
    <citation type="journal article" date="2019" name="Int. J. Syst. Evol. Microbiol.">
        <title>The Global Catalogue of Microorganisms (GCM) 10K type strain sequencing project: providing services to taxonomists for standard genome sequencing and annotation.</title>
        <authorList>
            <consortium name="The Broad Institute Genomics Platform"/>
            <consortium name="The Broad Institute Genome Sequencing Center for Infectious Disease"/>
            <person name="Wu L."/>
            <person name="Ma J."/>
        </authorList>
    </citation>
    <scope>NUCLEOTIDE SEQUENCE [LARGE SCALE GENOMIC DNA]</scope>
    <source>
        <strain evidence="9">JCM 17919</strain>
    </source>
</reference>
<evidence type="ECO:0000256" key="5">
    <source>
        <dbReference type="ARBA" id="ARBA00023136"/>
    </source>
</evidence>
<keyword evidence="7" id="KW-0139">CF(1)</keyword>
<evidence type="ECO:0000256" key="2">
    <source>
        <dbReference type="ARBA" id="ARBA00022448"/>
    </source>
</evidence>
<dbReference type="PANTHER" id="PTHR11910">
    <property type="entry name" value="ATP SYNTHASE DELTA CHAIN"/>
    <property type="match status" value="1"/>
</dbReference>
<protein>
    <recommendedName>
        <fullName evidence="7">ATP synthase subunit delta</fullName>
    </recommendedName>
    <alternativeName>
        <fullName evidence="7">ATP synthase F(1) sector subunit delta</fullName>
    </alternativeName>
    <alternativeName>
        <fullName evidence="7">F-type ATPase subunit delta</fullName>
        <shortName evidence="7">F-ATPase subunit delta</shortName>
    </alternativeName>
</protein>
<keyword evidence="7" id="KW-1003">Cell membrane</keyword>
<keyword evidence="3 7" id="KW-0375">Hydrogen ion transport</keyword>
<accession>A0ABP8G5F6</accession>
<comment type="subcellular location">
    <subcellularLocation>
        <location evidence="7">Cell membrane</location>
        <topology evidence="7">Peripheral membrane protein</topology>
    </subcellularLocation>
    <subcellularLocation>
        <location evidence="1">Membrane</location>
    </subcellularLocation>
</comment>